<keyword evidence="5" id="KW-0411">Iron-sulfur</keyword>
<dbReference type="RefSeq" id="WP_046498525.1">
    <property type="nucleotide sequence ID" value="NZ_CGIH01000032.1"/>
</dbReference>
<dbReference type="GO" id="GO:0005506">
    <property type="term" value="F:iron ion binding"/>
    <property type="evidence" value="ECO:0007669"/>
    <property type="project" value="InterPro"/>
</dbReference>
<reference evidence="7 8" key="1">
    <citation type="submission" date="2015-03" db="EMBL/GenBank/DDBJ databases">
        <authorList>
            <person name="Murphy D."/>
        </authorList>
    </citation>
    <scope>NUCLEOTIDE SEQUENCE [LARGE SCALE GENOMIC DNA]</scope>
    <source>
        <strain evidence="7 8">OL-4</strain>
    </source>
</reference>
<protein>
    <submittedName>
        <fullName evidence="7">Ferredoxin-like, FixX</fullName>
    </submittedName>
</protein>
<evidence type="ECO:0000256" key="4">
    <source>
        <dbReference type="ARBA" id="ARBA00023004"/>
    </source>
</evidence>
<accession>A0A0E4GEF4</accession>
<evidence type="ECO:0000259" key="6">
    <source>
        <dbReference type="PROSITE" id="PS51379"/>
    </source>
</evidence>
<dbReference type="OrthoDB" id="9800260at2"/>
<dbReference type="PANTHER" id="PTHR43082:SF3">
    <property type="entry name" value="FERREDOXIN-LIKE PROTEIN YDIT"/>
    <property type="match status" value="1"/>
</dbReference>
<dbReference type="InterPro" id="IPR012206">
    <property type="entry name" value="Fd_FixX"/>
</dbReference>
<dbReference type="Proteomes" id="UP000045545">
    <property type="component" value="Unassembled WGS sequence"/>
</dbReference>
<evidence type="ECO:0000256" key="3">
    <source>
        <dbReference type="ARBA" id="ARBA00022982"/>
    </source>
</evidence>
<evidence type="ECO:0000313" key="7">
    <source>
        <dbReference type="EMBL" id="CFX86754.1"/>
    </source>
</evidence>
<keyword evidence="2" id="KW-0479">Metal-binding</keyword>
<dbReference type="GO" id="GO:0051536">
    <property type="term" value="F:iron-sulfur cluster binding"/>
    <property type="evidence" value="ECO:0007669"/>
    <property type="project" value="UniProtKB-KW"/>
</dbReference>
<keyword evidence="8" id="KW-1185">Reference proteome</keyword>
<dbReference type="Pfam" id="PF13237">
    <property type="entry name" value="Fer4_10"/>
    <property type="match status" value="1"/>
</dbReference>
<dbReference type="EMBL" id="CGIH01000032">
    <property type="protein sequence ID" value="CFX86754.1"/>
    <property type="molecule type" value="Genomic_DNA"/>
</dbReference>
<sequence>MSIEKKTATELLSLNRFNVDEEVPHIVLDKNICAGCVEKPCLLVCPAVLYKLDKNGEISFDYAGCLECGTCRIMCKNKGIVKWEYPRGTFGVSFRQG</sequence>
<gene>
    <name evidence="7" type="ORF">2073</name>
</gene>
<keyword evidence="4" id="KW-0408">Iron</keyword>
<dbReference type="Gene3D" id="3.30.70.20">
    <property type="match status" value="1"/>
</dbReference>
<dbReference type="SUPFAM" id="SSF54862">
    <property type="entry name" value="4Fe-4S ferredoxins"/>
    <property type="match status" value="1"/>
</dbReference>
<organism evidence="7 8">
    <name type="scientific">Syntrophomonas zehnderi OL-4</name>
    <dbReference type="NCBI Taxonomy" id="690567"/>
    <lineage>
        <taxon>Bacteria</taxon>
        <taxon>Bacillati</taxon>
        <taxon>Bacillota</taxon>
        <taxon>Clostridia</taxon>
        <taxon>Eubacteriales</taxon>
        <taxon>Syntrophomonadaceae</taxon>
        <taxon>Syntrophomonas</taxon>
    </lineage>
</organism>
<keyword evidence="3" id="KW-0249">Electron transport</keyword>
<feature type="domain" description="4Fe-4S ferredoxin-type" evidence="6">
    <location>
        <begin position="56"/>
        <end position="86"/>
    </location>
</feature>
<evidence type="ECO:0000256" key="1">
    <source>
        <dbReference type="ARBA" id="ARBA00022448"/>
    </source>
</evidence>
<proteinExistence type="predicted"/>
<keyword evidence="1" id="KW-0813">Transport</keyword>
<dbReference type="PROSITE" id="PS51379">
    <property type="entry name" value="4FE4S_FER_2"/>
    <property type="match status" value="2"/>
</dbReference>
<dbReference type="InterPro" id="IPR017896">
    <property type="entry name" value="4Fe4S_Fe-S-bd"/>
</dbReference>
<evidence type="ECO:0000256" key="2">
    <source>
        <dbReference type="ARBA" id="ARBA00022723"/>
    </source>
</evidence>
<dbReference type="PANTHER" id="PTHR43082">
    <property type="entry name" value="FERREDOXIN-LIKE"/>
    <property type="match status" value="1"/>
</dbReference>
<dbReference type="AlphaFoldDB" id="A0A0E4GEF4"/>
<feature type="domain" description="4Fe-4S ferredoxin-type" evidence="6">
    <location>
        <begin position="24"/>
        <end position="55"/>
    </location>
</feature>
<evidence type="ECO:0000256" key="5">
    <source>
        <dbReference type="ARBA" id="ARBA00023014"/>
    </source>
</evidence>
<dbReference type="PIRSF" id="PIRSF036548">
    <property type="entry name" value="Fdx_FixX"/>
    <property type="match status" value="1"/>
</dbReference>
<dbReference type="STRING" id="690567.2073"/>
<name>A0A0E4GEF4_9FIRM</name>
<evidence type="ECO:0000313" key="8">
    <source>
        <dbReference type="Proteomes" id="UP000045545"/>
    </source>
</evidence>